<keyword evidence="2" id="KW-0597">Phosphoprotein</keyword>
<name>A0A2U8E6P6_9BACT</name>
<accession>A0A2U8E6P6</accession>
<dbReference type="KEGG" id="elut:CKA38_13980"/>
<dbReference type="Proteomes" id="UP000244896">
    <property type="component" value="Chromosome"/>
</dbReference>
<dbReference type="RefSeq" id="WP_108826114.1">
    <property type="nucleotide sequence ID" value="NZ_CP023004.1"/>
</dbReference>
<dbReference type="SMART" id="SM00862">
    <property type="entry name" value="Trans_reg_C"/>
    <property type="match status" value="1"/>
</dbReference>
<dbReference type="GO" id="GO:0006355">
    <property type="term" value="P:regulation of DNA-templated transcription"/>
    <property type="evidence" value="ECO:0007669"/>
    <property type="project" value="InterPro"/>
</dbReference>
<dbReference type="InterPro" id="IPR016032">
    <property type="entry name" value="Sig_transdc_resp-reg_C-effctor"/>
</dbReference>
<evidence type="ECO:0000313" key="6">
    <source>
        <dbReference type="EMBL" id="AWI10212.1"/>
    </source>
</evidence>
<keyword evidence="7" id="KW-1185">Reference proteome</keyword>
<dbReference type="InterPro" id="IPR001789">
    <property type="entry name" value="Sig_transdc_resp-reg_receiver"/>
</dbReference>
<dbReference type="Gene3D" id="3.40.50.2300">
    <property type="match status" value="1"/>
</dbReference>
<evidence type="ECO:0000313" key="7">
    <source>
        <dbReference type="Proteomes" id="UP000244896"/>
    </source>
</evidence>
<dbReference type="SUPFAM" id="SSF46894">
    <property type="entry name" value="C-terminal effector domain of the bipartite response regulators"/>
    <property type="match status" value="1"/>
</dbReference>
<dbReference type="SUPFAM" id="SSF52172">
    <property type="entry name" value="CheY-like"/>
    <property type="match status" value="1"/>
</dbReference>
<dbReference type="OrthoDB" id="9790454at2"/>
<dbReference type="PANTHER" id="PTHR48111:SF37">
    <property type="entry name" value="RESPONSE REGULATOR PROTEIN CARR"/>
    <property type="match status" value="1"/>
</dbReference>
<evidence type="ECO:0000256" key="2">
    <source>
        <dbReference type="PROSITE-ProRule" id="PRU00169"/>
    </source>
</evidence>
<feature type="domain" description="OmpR/PhoB-type" evidence="5">
    <location>
        <begin position="138"/>
        <end position="234"/>
    </location>
</feature>
<feature type="DNA-binding region" description="OmpR/PhoB-type" evidence="3">
    <location>
        <begin position="138"/>
        <end position="234"/>
    </location>
</feature>
<dbReference type="InterPro" id="IPR036388">
    <property type="entry name" value="WH-like_DNA-bd_sf"/>
</dbReference>
<dbReference type="GO" id="GO:0005829">
    <property type="term" value="C:cytosol"/>
    <property type="evidence" value="ECO:0007669"/>
    <property type="project" value="TreeGrafter"/>
</dbReference>
<dbReference type="Gene3D" id="1.10.10.10">
    <property type="entry name" value="Winged helix-like DNA-binding domain superfamily/Winged helix DNA-binding domain"/>
    <property type="match status" value="1"/>
</dbReference>
<dbReference type="Pfam" id="PF00486">
    <property type="entry name" value="Trans_reg_C"/>
    <property type="match status" value="1"/>
</dbReference>
<protein>
    <submittedName>
        <fullName evidence="6">DNA-binding response regulator</fullName>
    </submittedName>
</protein>
<sequence length="234" mass="25758">MRLLVIEDDPALQRSLAATLREENYAVDTASDGEDGLYKARENTYDVILLDVMLPKLDGWGVLAALRDNATPQGAGAKPGAEAISKTPILMLTARDTVPDRIRGLDHGADDYLTKPFDIDELLARIRALIRRSAGQTSSLVVLSGGITLDTAARRVTNAGGVEIPLTAREYSLLEYLALHRGEVVSRTTLYEHLFDEDDDTFSNLLDVHVSNLRKKLDSDIIQTRRGHGYSVEK</sequence>
<dbReference type="Pfam" id="PF00072">
    <property type="entry name" value="Response_reg"/>
    <property type="match status" value="1"/>
</dbReference>
<evidence type="ECO:0000256" key="1">
    <source>
        <dbReference type="ARBA" id="ARBA00023125"/>
    </source>
</evidence>
<dbReference type="PROSITE" id="PS51755">
    <property type="entry name" value="OMPR_PHOB"/>
    <property type="match status" value="1"/>
</dbReference>
<dbReference type="InterPro" id="IPR011006">
    <property type="entry name" value="CheY-like_superfamily"/>
</dbReference>
<dbReference type="PROSITE" id="PS50110">
    <property type="entry name" value="RESPONSE_REGULATORY"/>
    <property type="match status" value="1"/>
</dbReference>
<feature type="domain" description="Response regulatory" evidence="4">
    <location>
        <begin position="2"/>
        <end position="130"/>
    </location>
</feature>
<dbReference type="InterPro" id="IPR039420">
    <property type="entry name" value="WalR-like"/>
</dbReference>
<evidence type="ECO:0000259" key="4">
    <source>
        <dbReference type="PROSITE" id="PS50110"/>
    </source>
</evidence>
<dbReference type="CDD" id="cd00383">
    <property type="entry name" value="trans_reg_C"/>
    <property type="match status" value="1"/>
</dbReference>
<dbReference type="SMART" id="SM00448">
    <property type="entry name" value="REC"/>
    <property type="match status" value="1"/>
</dbReference>
<reference evidence="6 7" key="1">
    <citation type="journal article" date="2018" name="Syst. Appl. Microbiol.">
        <title>Ereboglobus luteus gen. nov. sp. nov. from cockroach guts, and new insights into the oxygen relationship of the genera Opitutus and Didymococcus (Verrucomicrobia: Opitutaceae).</title>
        <authorList>
            <person name="Tegtmeier D."/>
            <person name="Belitz A."/>
            <person name="Radek R."/>
            <person name="Heimerl T."/>
            <person name="Brune A."/>
        </authorList>
    </citation>
    <scope>NUCLEOTIDE SEQUENCE [LARGE SCALE GENOMIC DNA]</scope>
    <source>
        <strain evidence="6 7">Ho45</strain>
    </source>
</reference>
<dbReference type="EMBL" id="CP023004">
    <property type="protein sequence ID" value="AWI10212.1"/>
    <property type="molecule type" value="Genomic_DNA"/>
</dbReference>
<dbReference type="GO" id="GO:0032993">
    <property type="term" value="C:protein-DNA complex"/>
    <property type="evidence" value="ECO:0007669"/>
    <property type="project" value="TreeGrafter"/>
</dbReference>
<dbReference type="Gene3D" id="6.10.250.690">
    <property type="match status" value="1"/>
</dbReference>
<dbReference type="PANTHER" id="PTHR48111">
    <property type="entry name" value="REGULATOR OF RPOS"/>
    <property type="match status" value="1"/>
</dbReference>
<keyword evidence="1 3" id="KW-0238">DNA-binding</keyword>
<feature type="modified residue" description="4-aspartylphosphate" evidence="2">
    <location>
        <position position="51"/>
    </location>
</feature>
<dbReference type="GO" id="GO:0000976">
    <property type="term" value="F:transcription cis-regulatory region binding"/>
    <property type="evidence" value="ECO:0007669"/>
    <property type="project" value="TreeGrafter"/>
</dbReference>
<gene>
    <name evidence="6" type="ORF">CKA38_13980</name>
</gene>
<dbReference type="InterPro" id="IPR001867">
    <property type="entry name" value="OmpR/PhoB-type_DNA-bd"/>
</dbReference>
<evidence type="ECO:0000259" key="5">
    <source>
        <dbReference type="PROSITE" id="PS51755"/>
    </source>
</evidence>
<proteinExistence type="predicted"/>
<dbReference type="GO" id="GO:0000156">
    <property type="term" value="F:phosphorelay response regulator activity"/>
    <property type="evidence" value="ECO:0007669"/>
    <property type="project" value="TreeGrafter"/>
</dbReference>
<dbReference type="AlphaFoldDB" id="A0A2U8E6P6"/>
<evidence type="ECO:0000256" key="3">
    <source>
        <dbReference type="PROSITE-ProRule" id="PRU01091"/>
    </source>
</evidence>
<organism evidence="6 7">
    <name type="scientific">Ereboglobus luteus</name>
    <dbReference type="NCBI Taxonomy" id="1796921"/>
    <lineage>
        <taxon>Bacteria</taxon>
        <taxon>Pseudomonadati</taxon>
        <taxon>Verrucomicrobiota</taxon>
        <taxon>Opitutia</taxon>
        <taxon>Opitutales</taxon>
        <taxon>Opitutaceae</taxon>
        <taxon>Ereboglobus</taxon>
    </lineage>
</organism>